<organism evidence="2 3">
    <name type="scientific">Salix udensis</name>
    <dbReference type="NCBI Taxonomy" id="889485"/>
    <lineage>
        <taxon>Eukaryota</taxon>
        <taxon>Viridiplantae</taxon>
        <taxon>Streptophyta</taxon>
        <taxon>Embryophyta</taxon>
        <taxon>Tracheophyta</taxon>
        <taxon>Spermatophyta</taxon>
        <taxon>Magnoliopsida</taxon>
        <taxon>eudicotyledons</taxon>
        <taxon>Gunneridae</taxon>
        <taxon>Pentapetalae</taxon>
        <taxon>rosids</taxon>
        <taxon>fabids</taxon>
        <taxon>Malpighiales</taxon>
        <taxon>Salicaceae</taxon>
        <taxon>Saliceae</taxon>
        <taxon>Salix</taxon>
    </lineage>
</organism>
<reference evidence="2 3" key="1">
    <citation type="journal article" date="2023" name="Int. J. Mol. Sci.">
        <title>De Novo Assembly and Annotation of 11 Diverse Shrub Willow (Salix) Genomes Reveals Novel Gene Organization in Sex-Linked Regions.</title>
        <authorList>
            <person name="Hyden B."/>
            <person name="Feng K."/>
            <person name="Yates T.B."/>
            <person name="Jawdy S."/>
            <person name="Cereghino C."/>
            <person name="Smart L.B."/>
            <person name="Muchero W."/>
        </authorList>
    </citation>
    <scope>NUCLEOTIDE SEQUENCE [LARGE SCALE GENOMIC DNA]</scope>
    <source>
        <tissue evidence="2">Shoot tip</tissue>
    </source>
</reference>
<sequence>MDRVHNSSNPNPMCALCMSEGEDHNHLFFDCSYSTEVWRGVSSKAQISWPGVPWSQGWEWAVMKFHSRNNQCSPNKGGRHQHAERQAFKFGKWRATGDGENSVGYPLGWFSGASPSSKARLNLGFFLGLLGGHGPLKPRVLGLNLWPSSSGPYRVGSLLEVSGLLCWALRWFSFGHGAIGKA</sequence>
<keyword evidence="3" id="KW-1185">Reference proteome</keyword>
<evidence type="ECO:0000259" key="1">
    <source>
        <dbReference type="Pfam" id="PF13966"/>
    </source>
</evidence>
<dbReference type="Proteomes" id="UP001162972">
    <property type="component" value="Chromosome 17"/>
</dbReference>
<name>A0AAD6KE47_9ROSI</name>
<dbReference type="Pfam" id="PF13966">
    <property type="entry name" value="zf-RVT"/>
    <property type="match status" value="1"/>
</dbReference>
<evidence type="ECO:0000313" key="3">
    <source>
        <dbReference type="Proteomes" id="UP001162972"/>
    </source>
</evidence>
<dbReference type="EMBL" id="JAPFFJ010000008">
    <property type="protein sequence ID" value="KAJ6421775.1"/>
    <property type="molecule type" value="Genomic_DNA"/>
</dbReference>
<proteinExistence type="predicted"/>
<comment type="caution">
    <text evidence="2">The sequence shown here is derived from an EMBL/GenBank/DDBJ whole genome shotgun (WGS) entry which is preliminary data.</text>
</comment>
<protein>
    <recommendedName>
        <fullName evidence="1">Reverse transcriptase zinc-binding domain-containing protein</fullName>
    </recommendedName>
</protein>
<dbReference type="AlphaFoldDB" id="A0AAD6KE47"/>
<evidence type="ECO:0000313" key="2">
    <source>
        <dbReference type="EMBL" id="KAJ6421775.1"/>
    </source>
</evidence>
<gene>
    <name evidence="2" type="ORF">OIU84_029046</name>
</gene>
<dbReference type="InterPro" id="IPR026960">
    <property type="entry name" value="RVT-Znf"/>
</dbReference>
<feature type="domain" description="Reverse transcriptase zinc-binding" evidence="1">
    <location>
        <begin position="9"/>
        <end position="38"/>
    </location>
</feature>
<accession>A0AAD6KE47</accession>